<reference evidence="2" key="1">
    <citation type="journal article" date="2017" name="Genome Biol. Evol.">
        <title>The complete genome sequence of the phytopathogenic fungus Sclerotinia sclerotiorum reveals insights into the genome architecture of broad host range pathogens.</title>
        <authorList>
            <person name="Derbyshire M."/>
            <person name="Denton-Giles M."/>
            <person name="Hegedus D."/>
            <person name="Seifbarghy S."/>
            <person name="Rollins J."/>
            <person name="van Kan J."/>
            <person name="Seidl M.F."/>
            <person name="Faino L."/>
            <person name="Mbengue M."/>
            <person name="Navaud O."/>
            <person name="Raffaele S."/>
            <person name="Hammond-Kosack K."/>
            <person name="Heard S."/>
            <person name="Oliver R."/>
        </authorList>
    </citation>
    <scope>NUCLEOTIDE SEQUENCE [LARGE SCALE GENOMIC DNA]</scope>
    <source>
        <strain evidence="2">ATCC 18683 / 1980 / Ss-1</strain>
    </source>
</reference>
<dbReference type="Proteomes" id="UP000177798">
    <property type="component" value="Chromosome 10"/>
</dbReference>
<evidence type="ECO:0000313" key="2">
    <source>
        <dbReference type="Proteomes" id="UP000177798"/>
    </source>
</evidence>
<gene>
    <name evidence="1" type="ORF">sscle_10g076360</name>
</gene>
<dbReference type="Gene3D" id="3.40.50.150">
    <property type="entry name" value="Vaccinia Virus protein VP39"/>
    <property type="match status" value="1"/>
</dbReference>
<sequence length="194" mass="21949">MYTEHKTYPKKYGGDLTLIDRILKHLASTYNIAQVGESIFAANKTTHLLASPAGKGNIMFGFNTLNKALQELPDFLKENGYKNPENPLETAFHRAFDTKEHFFPYIQQFPDTMRYFYPSLTASKSPVPWTSVIPLAEKLREADKEKPLFVDIGGEHGYQCDAFRKAIAEYDFSGRVINQDLPGTLATAPKHDDI</sequence>
<accession>A0A1D9QD41</accession>
<dbReference type="AlphaFoldDB" id="A0A1D9QD41"/>
<dbReference type="PANTHER" id="PTHR43712">
    <property type="entry name" value="PUTATIVE (AFU_ORTHOLOGUE AFUA_4G14580)-RELATED"/>
    <property type="match status" value="1"/>
</dbReference>
<dbReference type="PANTHER" id="PTHR43712:SF4">
    <property type="entry name" value="O-METHYLTRANSFERASE DOMAIN-CONTAINING PROTEIN"/>
    <property type="match status" value="1"/>
</dbReference>
<organism evidence="1 2">
    <name type="scientific">Sclerotinia sclerotiorum (strain ATCC 18683 / 1980 / Ss-1)</name>
    <name type="common">White mold</name>
    <name type="synonym">Whetzelinia sclerotiorum</name>
    <dbReference type="NCBI Taxonomy" id="665079"/>
    <lineage>
        <taxon>Eukaryota</taxon>
        <taxon>Fungi</taxon>
        <taxon>Dikarya</taxon>
        <taxon>Ascomycota</taxon>
        <taxon>Pezizomycotina</taxon>
        <taxon>Leotiomycetes</taxon>
        <taxon>Helotiales</taxon>
        <taxon>Sclerotiniaceae</taxon>
        <taxon>Sclerotinia</taxon>
    </lineage>
</organism>
<dbReference type="InterPro" id="IPR029063">
    <property type="entry name" value="SAM-dependent_MTases_sf"/>
</dbReference>
<proteinExistence type="predicted"/>
<dbReference type="OrthoDB" id="2410195at2759"/>
<name>A0A1D9QD41_SCLS1</name>
<protein>
    <recommendedName>
        <fullName evidence="3">O-methyltransferase domain-containing protein</fullName>
    </recommendedName>
</protein>
<evidence type="ECO:0008006" key="3">
    <source>
        <dbReference type="Google" id="ProtNLM"/>
    </source>
</evidence>
<dbReference type="EMBL" id="CP017823">
    <property type="protein sequence ID" value="APA12866.1"/>
    <property type="molecule type" value="Genomic_DNA"/>
</dbReference>
<dbReference type="VEuPathDB" id="FungiDB:sscle_10g076360"/>
<evidence type="ECO:0000313" key="1">
    <source>
        <dbReference type="EMBL" id="APA12866.1"/>
    </source>
</evidence>